<evidence type="ECO:0000313" key="2">
    <source>
        <dbReference type="Proteomes" id="UP000703674"/>
    </source>
</evidence>
<proteinExistence type="predicted"/>
<sequence>VESVFSPEPEIITSLVGDGSKTWVVDKATAGHFGVGPWSDSSVIPEWWSAGVNEKVGSADCFYSATFTFSETENGFTLNVDAPEGAFTKTGSLSNNL</sequence>
<protein>
    <submittedName>
        <fullName evidence="1">Uncharacterized protein</fullName>
    </submittedName>
</protein>
<comment type="caution">
    <text evidence="1">The sequence shown here is derived from an EMBL/GenBank/DDBJ whole genome shotgun (WGS) entry which is preliminary data.</text>
</comment>
<feature type="non-terminal residue" evidence="1">
    <location>
        <position position="1"/>
    </location>
</feature>
<gene>
    <name evidence="1" type="ORF">HC175_23130</name>
</gene>
<organism evidence="1 2">
    <name type="scientific">Salinimicrobium oceani</name>
    <dbReference type="NCBI Taxonomy" id="2722702"/>
    <lineage>
        <taxon>Bacteria</taxon>
        <taxon>Pseudomonadati</taxon>
        <taxon>Bacteroidota</taxon>
        <taxon>Flavobacteriia</taxon>
        <taxon>Flavobacteriales</taxon>
        <taxon>Flavobacteriaceae</taxon>
        <taxon>Salinimicrobium</taxon>
    </lineage>
</organism>
<reference evidence="1 2" key="1">
    <citation type="submission" date="2020-03" db="EMBL/GenBank/DDBJ databases">
        <title>Salinimicrobium sp. nov, isolated from SCS.</title>
        <authorList>
            <person name="Cao W.R."/>
        </authorList>
    </citation>
    <scope>NUCLEOTIDE SEQUENCE [LARGE SCALE GENOMIC DNA]</scope>
    <source>
        <strain evidence="2">J15B91</strain>
    </source>
</reference>
<feature type="non-terminal residue" evidence="1">
    <location>
        <position position="97"/>
    </location>
</feature>
<name>A0ABX1D5V5_9FLAO</name>
<dbReference type="EMBL" id="JAAVJR010001577">
    <property type="protein sequence ID" value="NJW55812.1"/>
    <property type="molecule type" value="Genomic_DNA"/>
</dbReference>
<keyword evidence="2" id="KW-1185">Reference proteome</keyword>
<dbReference type="Proteomes" id="UP000703674">
    <property type="component" value="Unassembled WGS sequence"/>
</dbReference>
<accession>A0ABX1D5V5</accession>
<evidence type="ECO:0000313" key="1">
    <source>
        <dbReference type="EMBL" id="NJW55812.1"/>
    </source>
</evidence>